<proteinExistence type="evidence at transcript level"/>
<evidence type="ECO:0000313" key="1">
    <source>
        <dbReference type="EMBL" id="AFK33800.1"/>
    </source>
</evidence>
<organism evidence="1">
    <name type="scientific">Lotus japonicus</name>
    <name type="common">Lotus corniculatus var. japonicus</name>
    <dbReference type="NCBI Taxonomy" id="34305"/>
    <lineage>
        <taxon>Eukaryota</taxon>
        <taxon>Viridiplantae</taxon>
        <taxon>Streptophyta</taxon>
        <taxon>Embryophyta</taxon>
        <taxon>Tracheophyta</taxon>
        <taxon>Spermatophyta</taxon>
        <taxon>Magnoliopsida</taxon>
        <taxon>eudicotyledons</taxon>
        <taxon>Gunneridae</taxon>
        <taxon>Pentapetalae</taxon>
        <taxon>rosids</taxon>
        <taxon>fabids</taxon>
        <taxon>Fabales</taxon>
        <taxon>Fabaceae</taxon>
        <taxon>Papilionoideae</taxon>
        <taxon>50 kb inversion clade</taxon>
        <taxon>NPAAA clade</taxon>
        <taxon>Hologalegina</taxon>
        <taxon>robinioid clade</taxon>
        <taxon>Loteae</taxon>
        <taxon>Lotus</taxon>
    </lineage>
</organism>
<protein>
    <submittedName>
        <fullName evidence="1">Uncharacterized protein</fullName>
    </submittedName>
</protein>
<dbReference type="AlphaFoldDB" id="I3S0K8"/>
<sequence length="65" mass="7543">MRVKETKLKYWCFLWQGEIQTPNTTNLKPLFLQGKLSAQRPSKNRMWSSNVSPCRILLTDPSSST</sequence>
<name>I3S0K8_LOTJA</name>
<reference evidence="1" key="1">
    <citation type="submission" date="2012-05" db="EMBL/GenBank/DDBJ databases">
        <authorList>
            <person name="Krishnakumar V."/>
            <person name="Cheung F."/>
            <person name="Xiao Y."/>
            <person name="Chan A."/>
            <person name="Moskal W.A."/>
            <person name="Town C.D."/>
        </authorList>
    </citation>
    <scope>NUCLEOTIDE SEQUENCE</scope>
</reference>
<accession>I3S0K8</accession>
<dbReference type="EMBL" id="BT134005">
    <property type="protein sequence ID" value="AFK33800.1"/>
    <property type="molecule type" value="mRNA"/>
</dbReference>